<dbReference type="InterPro" id="IPR002893">
    <property type="entry name" value="Znf_MYND"/>
</dbReference>
<sequence>MSSTAPYKSQDFGYPLMLEDYVQISPPDTDVAGLCATCHAPGAKNKCSKCKNIRYCSSACQKHDWDMHHKLICKKYVNFTREPMRETLRRVLYFPEKFHKPLFSVLAFDEKGTVGGLEHYFPGVPAQEIKKLSFHNRYLPYFVQINYDANTHGERALAENKSFGLPFRGPIVVLAYDLDIALSGPALNVDTTIMGPLAEYVKFCREYDGPKFIEQPQQRYTKAELEDMIGKSAVSGRG</sequence>
<organism evidence="6 7">
    <name type="scientific">Alternaria dauci</name>
    <dbReference type="NCBI Taxonomy" id="48095"/>
    <lineage>
        <taxon>Eukaryota</taxon>
        <taxon>Fungi</taxon>
        <taxon>Dikarya</taxon>
        <taxon>Ascomycota</taxon>
        <taxon>Pezizomycotina</taxon>
        <taxon>Dothideomycetes</taxon>
        <taxon>Pleosporomycetidae</taxon>
        <taxon>Pleosporales</taxon>
        <taxon>Pleosporineae</taxon>
        <taxon>Pleosporaceae</taxon>
        <taxon>Alternaria</taxon>
        <taxon>Alternaria sect. Porri</taxon>
    </lineage>
</organism>
<evidence type="ECO:0000256" key="3">
    <source>
        <dbReference type="ARBA" id="ARBA00022833"/>
    </source>
</evidence>
<keyword evidence="7" id="KW-1185">Reference proteome</keyword>
<dbReference type="EMBL" id="JBHGVX010000006">
    <property type="protein sequence ID" value="KAL1795061.1"/>
    <property type="molecule type" value="Genomic_DNA"/>
</dbReference>
<name>A0ABR3UF00_9PLEO</name>
<evidence type="ECO:0000256" key="1">
    <source>
        <dbReference type="ARBA" id="ARBA00022723"/>
    </source>
</evidence>
<keyword evidence="1" id="KW-0479">Metal-binding</keyword>
<reference evidence="6 7" key="1">
    <citation type="submission" date="2024-09" db="EMBL/GenBank/DDBJ databases">
        <title>T2T genomes of carrot and Alternaria dauci and their utility for understanding host-pathogen interaction during carrot leaf blight disease.</title>
        <authorList>
            <person name="Liu W."/>
            <person name="Xu S."/>
            <person name="Ou C."/>
            <person name="Liu X."/>
            <person name="Zhuang F."/>
            <person name="Deng X.W."/>
        </authorList>
    </citation>
    <scope>NUCLEOTIDE SEQUENCE [LARGE SCALE GENOMIC DNA]</scope>
    <source>
        <strain evidence="6 7">A2016</strain>
    </source>
</reference>
<comment type="caution">
    <text evidence="6">The sequence shown here is derived from an EMBL/GenBank/DDBJ whole genome shotgun (WGS) entry which is preliminary data.</text>
</comment>
<dbReference type="Pfam" id="PF01753">
    <property type="entry name" value="zf-MYND"/>
    <property type="match status" value="1"/>
</dbReference>
<dbReference type="PROSITE" id="PS50865">
    <property type="entry name" value="ZF_MYND_2"/>
    <property type="match status" value="1"/>
</dbReference>
<protein>
    <recommendedName>
        <fullName evidence="5">MYND-type domain-containing protein</fullName>
    </recommendedName>
</protein>
<accession>A0ABR3UF00</accession>
<evidence type="ECO:0000256" key="2">
    <source>
        <dbReference type="ARBA" id="ARBA00022771"/>
    </source>
</evidence>
<evidence type="ECO:0000313" key="7">
    <source>
        <dbReference type="Proteomes" id="UP001578633"/>
    </source>
</evidence>
<dbReference type="GeneID" id="96087199"/>
<dbReference type="SUPFAM" id="SSF144232">
    <property type="entry name" value="HIT/MYND zinc finger-like"/>
    <property type="match status" value="1"/>
</dbReference>
<evidence type="ECO:0000256" key="4">
    <source>
        <dbReference type="PROSITE-ProRule" id="PRU00134"/>
    </source>
</evidence>
<evidence type="ECO:0000313" key="6">
    <source>
        <dbReference type="EMBL" id="KAL1795061.1"/>
    </source>
</evidence>
<proteinExistence type="predicted"/>
<keyword evidence="2 4" id="KW-0863">Zinc-finger</keyword>
<feature type="domain" description="MYND-type" evidence="5">
    <location>
        <begin position="35"/>
        <end position="73"/>
    </location>
</feature>
<dbReference type="PROSITE" id="PS01360">
    <property type="entry name" value="ZF_MYND_1"/>
    <property type="match status" value="1"/>
</dbReference>
<dbReference type="Gene3D" id="6.10.140.2220">
    <property type="match status" value="1"/>
</dbReference>
<gene>
    <name evidence="6" type="ORF">ACET3X_006877</name>
</gene>
<dbReference type="RefSeq" id="XP_069305645.1">
    <property type="nucleotide sequence ID" value="XM_069453056.1"/>
</dbReference>
<dbReference type="Proteomes" id="UP001578633">
    <property type="component" value="Chromosome 6"/>
</dbReference>
<evidence type="ECO:0000259" key="5">
    <source>
        <dbReference type="PROSITE" id="PS50865"/>
    </source>
</evidence>
<keyword evidence="3" id="KW-0862">Zinc</keyword>